<gene>
    <name evidence="2" type="ORF">RUE5091_02765</name>
</gene>
<sequence length="661" mass="71141">MALDSITEQIAHFVGTFELTTEQARWREFYEEFVAQRRKAELEELEDPTRVNIKAQLELDPGEFGPAPYTFVSAQADTPLPTTVSNLNDDTGQAPSTSFGPDFSLPEDAPGFSSFTQIVINNEIIVQEPEYISDLIGSAVTYTVQKIQLNDNDVIGESEFREIETLTEHAEALQDIAMSLHAVSAPSIHIEDYQSGEAVEQLIEQMQSPINVEIEGATIHQFHGEDATGMIVNGEHVDELPDFLDLIPEHHKEDLVAEDTDDDEVAEDDYAEALPAEWNQSEDPEFVDGHTVVAGGNLAVNEVAVTVGWVDAPNIVVGGQAVNLTVVSQVAVVSDVDEGADGVQSETNVVQSSHITTEANEASWVANNVAEDPGQEPIVAIDWISGDLLVTNFIEQTIDATDIDHISTEITASSTAYTLGDNTMTNVANVVELGSYYDVIIIGGDMVSVDVVTQTIVLLDNDVVHGANPTEAEDNLVMNQVSLTTEGEDTHEELSENLASTVSLQEVDTDALEDALLNDPLFAGTELVRVLKIEGDLLQVNIIDQVTMLQDSDDIYVENPGGQEVSGLGAGNALLNSANVTKVGVDSVVMAQEEAYSDVMLHQASLIDSPEEENAELVNEAIALLMEDVDGPGNSENAPGHNNLTSSEAATIDDGLQSMLA</sequence>
<evidence type="ECO:0000313" key="2">
    <source>
        <dbReference type="EMBL" id="CUK05778.1"/>
    </source>
</evidence>
<dbReference type="RefSeq" id="WP_058282565.1">
    <property type="nucleotide sequence ID" value="NZ_CYUD01000008.1"/>
</dbReference>
<reference evidence="3" key="1">
    <citation type="submission" date="2015-09" db="EMBL/GenBank/DDBJ databases">
        <authorList>
            <person name="Rodrigo-Torres L."/>
            <person name="Arahal D.R."/>
        </authorList>
    </citation>
    <scope>NUCLEOTIDE SEQUENCE [LARGE SCALE GENOMIC DNA]</scope>
    <source>
        <strain evidence="3">CECT 5091</strain>
    </source>
</reference>
<protein>
    <recommendedName>
        <fullName evidence="4">Type I secretion protein</fullName>
    </recommendedName>
</protein>
<dbReference type="OrthoDB" id="8283038at2"/>
<keyword evidence="3" id="KW-1185">Reference proteome</keyword>
<dbReference type="AlphaFoldDB" id="A0A0P1ICW0"/>
<proteinExistence type="predicted"/>
<evidence type="ECO:0008006" key="4">
    <source>
        <dbReference type="Google" id="ProtNLM"/>
    </source>
</evidence>
<feature type="region of interest" description="Disordered" evidence="1">
    <location>
        <begin position="629"/>
        <end position="654"/>
    </location>
</feature>
<feature type="compositionally biased region" description="Polar residues" evidence="1">
    <location>
        <begin position="634"/>
        <end position="649"/>
    </location>
</feature>
<evidence type="ECO:0000313" key="3">
    <source>
        <dbReference type="Proteomes" id="UP000051260"/>
    </source>
</evidence>
<accession>A0A0P1ICW0</accession>
<dbReference type="STRING" id="1715692.RUE5091_02765"/>
<dbReference type="Proteomes" id="UP000051260">
    <property type="component" value="Unassembled WGS sequence"/>
</dbReference>
<dbReference type="EMBL" id="CYUD01000008">
    <property type="protein sequence ID" value="CUK05778.1"/>
    <property type="molecule type" value="Genomic_DNA"/>
</dbReference>
<name>A0A0P1ICW0_9RHOB</name>
<organism evidence="2 3">
    <name type="scientific">Ruegeria denitrificans</name>
    <dbReference type="NCBI Taxonomy" id="1715692"/>
    <lineage>
        <taxon>Bacteria</taxon>
        <taxon>Pseudomonadati</taxon>
        <taxon>Pseudomonadota</taxon>
        <taxon>Alphaproteobacteria</taxon>
        <taxon>Rhodobacterales</taxon>
        <taxon>Roseobacteraceae</taxon>
        <taxon>Ruegeria</taxon>
    </lineage>
</organism>
<evidence type="ECO:0000256" key="1">
    <source>
        <dbReference type="SAM" id="MobiDB-lite"/>
    </source>
</evidence>